<gene>
    <name evidence="1" type="ORF">GCM10010361_53350</name>
</gene>
<dbReference type="Proteomes" id="UP001500909">
    <property type="component" value="Unassembled WGS sequence"/>
</dbReference>
<accession>A0ABN1AQH4</accession>
<dbReference type="RefSeq" id="WP_346097782.1">
    <property type="nucleotide sequence ID" value="NZ_BAAABY010000038.1"/>
</dbReference>
<evidence type="ECO:0000313" key="2">
    <source>
        <dbReference type="Proteomes" id="UP001500909"/>
    </source>
</evidence>
<sequence>MTNTHPGFEPLRDEAVVLRRAGLSRRQIRDRLNVDSDHLLTRLLEGEPPPEWTKRPNAKDGLRLKARSLREQGLTYDEIRAELGVSKSSISAWVRDLPKPAPRWKKVPQMERLERAQRAFRTDRDEERLRLTRDAAQEIADINDRELLLIGAALYWAEGSKDKAYARRESLTFINSDPRMIQVYVRWLELLDVERHRMRCSLHIHDSADLVEATEFWSELTGVPAGDFLKPSVRHDNPGTNRLNRGPSYRGCLRIYVTNSARLYQQVEGWWQGISGWAAGPTDDRLSGMV</sequence>
<reference evidence="1 2" key="1">
    <citation type="journal article" date="2019" name="Int. J. Syst. Evol. Microbiol.">
        <title>The Global Catalogue of Microorganisms (GCM) 10K type strain sequencing project: providing services to taxonomists for standard genome sequencing and annotation.</title>
        <authorList>
            <consortium name="The Broad Institute Genomics Platform"/>
            <consortium name="The Broad Institute Genome Sequencing Center for Infectious Disease"/>
            <person name="Wu L."/>
            <person name="Ma J."/>
        </authorList>
    </citation>
    <scope>NUCLEOTIDE SEQUENCE [LARGE SCALE GENOMIC DNA]</scope>
    <source>
        <strain evidence="1 2">JCM 4805</strain>
    </source>
</reference>
<dbReference type="EMBL" id="BAAABY010000038">
    <property type="protein sequence ID" value="GAA0481855.1"/>
    <property type="molecule type" value="Genomic_DNA"/>
</dbReference>
<keyword evidence="2" id="KW-1185">Reference proteome</keyword>
<evidence type="ECO:0000313" key="1">
    <source>
        <dbReference type="EMBL" id="GAA0481855.1"/>
    </source>
</evidence>
<proteinExistence type="predicted"/>
<dbReference type="CDD" id="cd00093">
    <property type="entry name" value="HTH_XRE"/>
    <property type="match status" value="1"/>
</dbReference>
<dbReference type="InterPro" id="IPR001387">
    <property type="entry name" value="Cro/C1-type_HTH"/>
</dbReference>
<comment type="caution">
    <text evidence="1">The sequence shown here is derived from an EMBL/GenBank/DDBJ whole genome shotgun (WGS) entry which is preliminary data.</text>
</comment>
<organism evidence="1 2">
    <name type="scientific">Streptomyces olivaceiscleroticus</name>
    <dbReference type="NCBI Taxonomy" id="68245"/>
    <lineage>
        <taxon>Bacteria</taxon>
        <taxon>Bacillati</taxon>
        <taxon>Actinomycetota</taxon>
        <taxon>Actinomycetes</taxon>
        <taxon>Kitasatosporales</taxon>
        <taxon>Streptomycetaceae</taxon>
        <taxon>Streptomyces</taxon>
    </lineage>
</organism>
<protein>
    <recommendedName>
        <fullName evidence="3">HTH cro/C1-type domain-containing protein</fullName>
    </recommendedName>
</protein>
<name>A0ABN1AQH4_9ACTN</name>
<evidence type="ECO:0008006" key="3">
    <source>
        <dbReference type="Google" id="ProtNLM"/>
    </source>
</evidence>